<dbReference type="InterPro" id="IPR023213">
    <property type="entry name" value="CAT-like_dom_sf"/>
</dbReference>
<dbReference type="Pfam" id="PF13193">
    <property type="entry name" value="AMP-binding_C"/>
    <property type="match status" value="4"/>
</dbReference>
<keyword evidence="7" id="KW-1185">Reference proteome</keyword>
<dbReference type="FunFam" id="1.10.1200.10:FF:000005">
    <property type="entry name" value="Nonribosomal peptide synthetase 1"/>
    <property type="match status" value="2"/>
</dbReference>
<dbReference type="GO" id="GO:0003824">
    <property type="term" value="F:catalytic activity"/>
    <property type="evidence" value="ECO:0007669"/>
    <property type="project" value="InterPro"/>
</dbReference>
<dbReference type="SUPFAM" id="SSF53474">
    <property type="entry name" value="alpha/beta-Hydrolases"/>
    <property type="match status" value="1"/>
</dbReference>
<reference evidence="6 7" key="1">
    <citation type="submission" date="2018-07" db="EMBL/GenBank/DDBJ databases">
        <title>Dyella tabacisoli L4-6T, whole genome shotgun sequence.</title>
        <authorList>
            <person name="Zhou X.-K."/>
            <person name="Li W.-J."/>
            <person name="Duan Y.-Q."/>
        </authorList>
    </citation>
    <scope>NUCLEOTIDE SEQUENCE [LARGE SCALE GENOMIC DNA]</scope>
    <source>
        <strain evidence="6 7">L4-6</strain>
    </source>
</reference>
<evidence type="ECO:0000256" key="4">
    <source>
        <dbReference type="ARBA" id="ARBA00022553"/>
    </source>
</evidence>
<dbReference type="FunFam" id="3.40.50.12780:FF:000012">
    <property type="entry name" value="Non-ribosomal peptide synthetase"/>
    <property type="match status" value="4"/>
</dbReference>
<dbReference type="Gene3D" id="3.40.50.1820">
    <property type="entry name" value="alpha/beta hydrolase"/>
    <property type="match status" value="2"/>
</dbReference>
<dbReference type="SUPFAM" id="SSF47336">
    <property type="entry name" value="ACP-like"/>
    <property type="match status" value="4"/>
</dbReference>
<dbReference type="InterPro" id="IPR020845">
    <property type="entry name" value="AMP-binding_CS"/>
</dbReference>
<dbReference type="PROSITE" id="PS00455">
    <property type="entry name" value="AMP_BINDING"/>
    <property type="match status" value="4"/>
</dbReference>
<dbReference type="SUPFAM" id="SSF52777">
    <property type="entry name" value="CoA-dependent acyltransferases"/>
    <property type="match status" value="6"/>
</dbReference>
<dbReference type="CDD" id="cd12116">
    <property type="entry name" value="A_NRPS_Ta1_like"/>
    <property type="match status" value="1"/>
</dbReference>
<sequence>MKDRTYSFINSEAIAASEQSRLLLAVSLVFMARYFRAPGDADGISVTQYLPTGQEQELALLPRSSFDGPESFTALLEKLHSGPDVATLRPCLQALSIDLEAYRHGVDDGLDAASDVFYRCFAGSREPWQLICNQVNGRLHGRLRPPAGAMPLSQQALELARGQLQRLPALLASQTQRAMAELDLLGDDLRKSILYDWNATAQAVPEATLPIWFERQAALTPDAIALVSGENQLSYADLNARANCLAHRLIAKGIGAEQIVAVALPRSLDALVAILAVLKSGAAYLPLDLHYPADRLRLMLEDARPSLVIVDEERRAEHAGRYEILLSGHDEDGHAQPNPDNGSRLRPLLPQHPAYVIYTSGSTGRPKGVVVSHGNLNHFIAWSVGHFGERLARVWLTTSLCFDVSVFELFAPLCSGGRVQLARDLLALAEQPREYFDGSLISGSPSALAGLLEQPQLPLQGVHSIVLAGESMPMALAERLAREWPDCRLADLYGPTETTVYATGWDMGSRQLDAAPAPAGIGRPLANTQAYVLDHALRPLPPGVAGELYLAGEGLSRGYWRRPALTAERFVAHPFAPGRRMYRTGDLAIWRADGQLEYLGRTDHQVKLRGFRIELGEIEAALSREPNVARSVVIAREDSHGQQQLVGYVVAAKDVRLDPVALRRALAARLPDHMVPAAVVPLDALPLTPNGKLDRHALPAPTFLQGEYRAPRTPQETALATLFAGVLSLPRVGIDDSFFDLGGHSLLAMRLMSRIRTDLGAELAFRSLFEHPTVAMLAPQLAETRRARAPLRRMPRPRHPPLSFAQQGLWFIQQLEDLGGTYNIPVALRLYGTLNRDALYQALHDLLVRHEILRTLFVETEGMPYQHIMLADQAIPVFIEHVVDETALPQALAAAAAQSFDLSGQSPLHVHLFRLGKQQHVLLLVLHHIAGDGHSLTPLLHDLSRAYGARLANRSPSWAPLPVQYADYGLWQRELLGNETDPDSVIVNQGAFWQRALAGLPENLPLPTDRPRPLRASHRGDVVRFRMNAELHRRLLALARECHVTLFMLVHAALGVLLNRYGAGTDLPIGAPVAGRGDEAMHDLVGFFVNLVVLRTDTSGNPTFRELIERARVTDLAAFSHQDLPFERVVEIVKPTRSTAQHPLFQVALTQIQHTASFDFAGQKVQAETVDAALAKYDLAFGFAEARDDDGQPAELLGEIEYACDLFDRSTAQRMAGHFQRLLQMAVAAPDRPIGAFELRGDDERQLQQAWNATAQPMPEASLAELFSAQAARTPDAIAASCGETQLSYGELERRANRLAHHLQTLGVGLDMLVGVCLERSLDLLVATLGILKAGAAYLPLDPEYPAERLTYMLNDTMTPVLITHSTLLERLPSHSSCLIALDEQAEVIAQQPDSAPALDIRPGHLAYVMYTSGSTGQPKGIAVTQGNVAGLALDRRWQDASQQRVLLHSPQLFDAATYETWAPLLSGRQIVIVPPGKTDIRVLEQTIVQHGVTGLWLTAGLFHLMVDECPDAFAKVRQLIAGGDVLSSAHVQRLLERHPQLRVVNGYGPTETTTFATNHRMDAGAVQNANVPIGAPLDNTQAYVLDHRLQAVPVGVTGELYIGGNGLARGYLHRPALTAERFVASPFTPGERLYRSGDLVRWLPDGSLAFNGRADYQVKIRGFRIELGEIEVALRQQGTVQSAAVIVREDQPGHKQLVGYAVAAPGKIIDAAALRQALSARLPDYMVPTAIVTLQTLPLTINGKLDTRALPRPDFATVAMRDPRTPQETVLANLFADVLKLPHVGIDDSFFDLGGDSIRAIQLKARAQKAGLSFELGALFDHQSVAALAAIIGDSETETTRAIGPYTLIEAGDRERLPADIEAAYPLSQLQAGMLFHSDYSVDSTLYHDVVSTAALPTFDEATLRAALGELSERHEILRTSFDVDHYSQPLQLVHRHAATPLSVLELNGVTDDERHAELSAWLDRESRRPFDKTQAPLLRVFVHRTEAVFYLTLSFHHAILDGWSHASLVTELIHRYQAKLQGHALVFEPLSGHYRDYIALEQNALHAADSRAFWQTFLKGAQSTEPQAPAIVDNGSGTMAIHLPITIAPATSDALLALAHRLKTPMKSVLLAVHMAVLGMLSGCRDVTTALVTHGRPETTDGDKLLGLFLNSVPFRLALQYESWERLIGQVLAAERQLLPHRRYPLSQILEDLGQRSLSKVLFNYTHFHIYEQLGELGQRLGTHDDRTDNSFALDVNFQHDAHGLKGWVAGHRTVYDRDTLERYARCYYQALQALAADAKQPVRRFDLLDDIERQRLVHDINATARTLPAQSFPVLFEQQVSRAPDAVAAMFEQECLTYAELNARANRLARALVAQGIGPEQAVAVALPRSLDMLVALLAVLKSGAAYLPLDLDYPAERLAYMLDDAQPALVLARSDAAVALPAHQAIWWLDQHNVADQAASDLDDRERTRPLHADHPAYVIYTSGSTGRPKGVSVRHAGLSNFLHSMREQPGIAAGETLLACTPISFDIAALELYLPLLQGACVQIVPRAVSTDGLRLRALLDAVAPQAMQATPATWQMLREAGWQPAASLRVLCGGEALPPELASFLRQGAALWNLYGPTETTVWSLAEHVGDGPVRIGRPIANTQVYLLDASLQPVPPGVPGELYLAGDGLARGYLKRPALTAERFVAHPFNAGQRMYRTGDLARWLADGELDFLGRIDHQVKIRGFRIELGEIEAALARLPGVAQSVVIAREDQPGHKQLVGYVVAAEDNALDPMTLRQALAEPLPDYMVPAAIVVLEALPLTPNGKVDRKALPAPDYARAESRAPRTPQEALLAGLFAEVLGLKKVGIDDSFFDLGGQSLLVMRLISRIRSTLNVELSIGDLFETPTVVGMTQQLASASAARQRLLPYERSEQDAVPLSYAQQRLWFIQQLEGPSSTYNLPLALHLGGDLDHQALRLALSDVVARHEILRTLLVEFDGVPYQHVGATAPLALIEHSVDEPALQRALIDTAAHGFDLATQSPLRAHLFRLDEQQHVLLLVLHHIAGDGWSLVPLARDLAFAYAARRAHQAPAWAPLPVQYADYALWQREVLGEESDPTSAMAVQSTYWRHALAGLPEQINLPTDRPRPAIASHRGDVVSFHLDADLHRRLLTMVRERHATLFMVLHAALALLLGKLGAGDDIVIGSPIAGRTDDALDDLVGFFVNTLVLRTDLSGQPSFDALLERVRRTDLAAYAHQDLPFERLVEMLNPARSLNHHPLFQAILAVQNNATVPFELPGLTVSTAAVDVLAAKFDLSLSFTEHYATDASPNGLDGVLEYATDLFDRDSAERFVRYLCHLLDTLVRDPALTLAQVSLLAPDERQHILQDWNNTVRPLPRTSLAALFAEQAMRTPDAIAASCGESQLSYRELDLRANRLAHHLQVLGVGQDMLVGLCIERSPDLLISILGILKAGAAYLPLDPEYPAERLAYMLDDTRAAVVITRSGLLDRLPIHDIHRVLLDSEAPAIAQWPAHAPAQNAQPDGLAYVMYTSGSTGRPKGIAITQSNIVALALDHRWQDTSQQRVLLHSPPAFDASTYEIWVPLLSGRQIVIAPSGKTDIRALAAVIEQQKITALFLTTALFRLIVEEYVQCFAHVRTVWSGGEAATPQVFQRVLDHCPHTEVVHVYGPTETTTFVTCHRMRAPLRPGAGAPIGTPMDNTQAYVLDAALQPVPAGVVGELYIGGSGLARGYLHRPALTAERFIAAPFGLPGQRMYRTGDLVRWLPDGNIDYVGRTDHQVKIRGFRIELGEIDAALSLQPGVAQAIVIAREDHPGQKQLVGYVVPTAGHSIDPLALRRSLAEHLPDYMVPAAIVELDSLPLTSNGKLDRHALPIPNFAGADRERRAPRTSQEQILETLFAEALGLPSISIDDNFFELGGHSLLAAQLISRIRTVLDVELSIRALFDAPTVAQFADRLLANTALETSTVTLLPLRATGNRPAIFCFHPASGLSWSYTRLIHFIDQRHAVFGLQARGFGDAEQPSENLDQMVADYVALMREVQPTGPYHLLGWSFGGLLAFEIGCALQRQGEQVGLLSILDTQFLTAPLDHQSNDGLLAEILAMEGVKLAPQAPPPDMHESYELLRTRNSPFTSLGEALFEKSVDVYRNNIRLFKQSPPRKTFHGELLLISTTRNADGSPVAQLLTEGWSDRFDGPVESLNIDCCHYELLDSRHAPRLGAAIGAKLALYERVDAADRPYSEAEAS</sequence>
<keyword evidence="3" id="KW-0596">Phosphopantetheine</keyword>
<dbReference type="GO" id="GO:0072330">
    <property type="term" value="P:monocarboxylic acid biosynthetic process"/>
    <property type="evidence" value="ECO:0007669"/>
    <property type="project" value="UniProtKB-ARBA"/>
</dbReference>
<feature type="domain" description="Carrier" evidence="5">
    <location>
        <begin position="2811"/>
        <end position="2886"/>
    </location>
</feature>
<dbReference type="OrthoDB" id="9030879at2"/>
<dbReference type="InterPro" id="IPR001031">
    <property type="entry name" value="Thioesterase"/>
</dbReference>
<dbReference type="FunFam" id="3.30.559.30:FF:000001">
    <property type="entry name" value="Non-ribosomal peptide synthetase"/>
    <property type="match status" value="1"/>
</dbReference>
<dbReference type="Gene3D" id="3.30.300.30">
    <property type="match status" value="4"/>
</dbReference>
<dbReference type="FunFam" id="2.30.38.10:FF:000001">
    <property type="entry name" value="Non-ribosomal peptide synthetase PvdI"/>
    <property type="match status" value="4"/>
</dbReference>
<gene>
    <name evidence="6" type="ORF">DVJ77_18915</name>
</gene>
<feature type="domain" description="Carrier" evidence="5">
    <location>
        <begin position="1763"/>
        <end position="1837"/>
    </location>
</feature>
<keyword evidence="4" id="KW-0597">Phosphoprotein</keyword>
<dbReference type="InterPro" id="IPR045851">
    <property type="entry name" value="AMP-bd_C_sf"/>
</dbReference>
<dbReference type="GO" id="GO:0031177">
    <property type="term" value="F:phosphopantetheine binding"/>
    <property type="evidence" value="ECO:0007669"/>
    <property type="project" value="InterPro"/>
</dbReference>
<dbReference type="CDD" id="cd19540">
    <property type="entry name" value="LCL_NRPS-like"/>
    <property type="match status" value="2"/>
</dbReference>
<evidence type="ECO:0000256" key="3">
    <source>
        <dbReference type="ARBA" id="ARBA00022450"/>
    </source>
</evidence>
<evidence type="ECO:0000259" key="5">
    <source>
        <dbReference type="PROSITE" id="PS50075"/>
    </source>
</evidence>
<dbReference type="Proteomes" id="UP000253782">
    <property type="component" value="Unassembled WGS sequence"/>
</dbReference>
<dbReference type="CDD" id="cd12117">
    <property type="entry name" value="A_NRPS_Srf_like"/>
    <property type="match status" value="2"/>
</dbReference>
<dbReference type="InterPro" id="IPR006162">
    <property type="entry name" value="Ppantetheine_attach_site"/>
</dbReference>
<dbReference type="SMART" id="SM00824">
    <property type="entry name" value="PKS_TE"/>
    <property type="match status" value="1"/>
</dbReference>
<dbReference type="InterPro" id="IPR036736">
    <property type="entry name" value="ACP-like_sf"/>
</dbReference>
<accession>A0A369UHH5</accession>
<dbReference type="InterPro" id="IPR020802">
    <property type="entry name" value="TesA-like"/>
</dbReference>
<dbReference type="EMBL" id="QQAH01000020">
    <property type="protein sequence ID" value="RDD80212.1"/>
    <property type="molecule type" value="Genomic_DNA"/>
</dbReference>
<dbReference type="Pfam" id="PF00975">
    <property type="entry name" value="Thioesterase"/>
    <property type="match status" value="1"/>
</dbReference>
<dbReference type="InterPro" id="IPR001242">
    <property type="entry name" value="Condensation_dom"/>
</dbReference>
<dbReference type="NCBIfam" id="NF003417">
    <property type="entry name" value="PRK04813.1"/>
    <property type="match status" value="4"/>
</dbReference>
<proteinExistence type="inferred from homology"/>
<dbReference type="NCBIfam" id="TIGR01733">
    <property type="entry name" value="AA-adenyl-dom"/>
    <property type="match status" value="4"/>
</dbReference>
<evidence type="ECO:0000313" key="7">
    <source>
        <dbReference type="Proteomes" id="UP000253782"/>
    </source>
</evidence>
<dbReference type="PROSITE" id="PS00012">
    <property type="entry name" value="PHOSPHOPANTETHEINE"/>
    <property type="match status" value="1"/>
</dbReference>
<dbReference type="InterPro" id="IPR020806">
    <property type="entry name" value="PKS_PP-bd"/>
</dbReference>
<dbReference type="FunFam" id="1.10.1200.10:FF:000016">
    <property type="entry name" value="Non-ribosomal peptide synthase"/>
    <property type="match status" value="2"/>
</dbReference>
<dbReference type="Pfam" id="PF00550">
    <property type="entry name" value="PP-binding"/>
    <property type="match status" value="4"/>
</dbReference>
<dbReference type="Pfam" id="PF00668">
    <property type="entry name" value="Condensation"/>
    <property type="match status" value="3"/>
</dbReference>
<dbReference type="PANTHER" id="PTHR45527:SF1">
    <property type="entry name" value="FATTY ACID SYNTHASE"/>
    <property type="match status" value="1"/>
</dbReference>
<evidence type="ECO:0000256" key="2">
    <source>
        <dbReference type="ARBA" id="ARBA00006432"/>
    </source>
</evidence>
<dbReference type="Gene3D" id="1.10.1200.10">
    <property type="entry name" value="ACP-like"/>
    <property type="match status" value="2"/>
</dbReference>
<comment type="caution">
    <text evidence="6">The sequence shown here is derived from an EMBL/GenBank/DDBJ whole genome shotgun (WGS) entry which is preliminary data.</text>
</comment>
<organism evidence="6 7">
    <name type="scientific">Dyella tabacisoli</name>
    <dbReference type="NCBI Taxonomy" id="2282381"/>
    <lineage>
        <taxon>Bacteria</taxon>
        <taxon>Pseudomonadati</taxon>
        <taxon>Pseudomonadota</taxon>
        <taxon>Gammaproteobacteria</taxon>
        <taxon>Lysobacterales</taxon>
        <taxon>Rhodanobacteraceae</taxon>
        <taxon>Dyella</taxon>
    </lineage>
</organism>
<dbReference type="SMART" id="SM00823">
    <property type="entry name" value="PKS_PP"/>
    <property type="match status" value="4"/>
</dbReference>
<dbReference type="InterPro" id="IPR000873">
    <property type="entry name" value="AMP-dep_synth/lig_dom"/>
</dbReference>
<dbReference type="InterPro" id="IPR010071">
    <property type="entry name" value="AA_adenyl_dom"/>
</dbReference>
<feature type="domain" description="Carrier" evidence="5">
    <location>
        <begin position="710"/>
        <end position="785"/>
    </location>
</feature>
<dbReference type="PANTHER" id="PTHR45527">
    <property type="entry name" value="NONRIBOSOMAL PEPTIDE SYNTHETASE"/>
    <property type="match status" value="1"/>
</dbReference>
<dbReference type="PROSITE" id="PS50075">
    <property type="entry name" value="CARRIER"/>
    <property type="match status" value="4"/>
</dbReference>
<evidence type="ECO:0000313" key="6">
    <source>
        <dbReference type="EMBL" id="RDD80212.1"/>
    </source>
</evidence>
<comment type="similarity">
    <text evidence="2">Belongs to the ATP-dependent AMP-binding enzyme family.</text>
</comment>
<dbReference type="RefSeq" id="WP_114847090.1">
    <property type="nucleotide sequence ID" value="NZ_JBHSPE010000010.1"/>
</dbReference>
<protein>
    <submittedName>
        <fullName evidence="6">Non-ribosomal peptide synthetase</fullName>
    </submittedName>
</protein>
<dbReference type="GO" id="GO:0005829">
    <property type="term" value="C:cytosol"/>
    <property type="evidence" value="ECO:0007669"/>
    <property type="project" value="TreeGrafter"/>
</dbReference>
<dbReference type="GO" id="GO:0044550">
    <property type="term" value="P:secondary metabolite biosynthetic process"/>
    <property type="evidence" value="ECO:0007669"/>
    <property type="project" value="UniProtKB-ARBA"/>
</dbReference>
<dbReference type="InterPro" id="IPR009081">
    <property type="entry name" value="PP-bd_ACP"/>
</dbReference>
<dbReference type="Gene3D" id="2.30.38.10">
    <property type="entry name" value="Luciferase, Domain 3"/>
    <property type="match status" value="4"/>
</dbReference>
<dbReference type="FunFam" id="3.40.50.980:FF:000001">
    <property type="entry name" value="Non-ribosomal peptide synthetase"/>
    <property type="match status" value="4"/>
</dbReference>
<comment type="cofactor">
    <cofactor evidence="1">
        <name>pantetheine 4'-phosphate</name>
        <dbReference type="ChEBI" id="CHEBI:47942"/>
    </cofactor>
</comment>
<dbReference type="SUPFAM" id="SSF56801">
    <property type="entry name" value="Acetyl-CoA synthetase-like"/>
    <property type="match status" value="4"/>
</dbReference>
<name>A0A369UHH5_9GAMM</name>
<dbReference type="Pfam" id="PF00501">
    <property type="entry name" value="AMP-binding"/>
    <property type="match status" value="4"/>
</dbReference>
<dbReference type="Gene3D" id="3.30.559.30">
    <property type="entry name" value="Nonribosomal peptide synthetase, condensation domain"/>
    <property type="match status" value="3"/>
</dbReference>
<dbReference type="CDD" id="cd05930">
    <property type="entry name" value="A_NRPS"/>
    <property type="match status" value="1"/>
</dbReference>
<evidence type="ECO:0000256" key="1">
    <source>
        <dbReference type="ARBA" id="ARBA00001957"/>
    </source>
</evidence>
<feature type="domain" description="Carrier" evidence="5">
    <location>
        <begin position="3869"/>
        <end position="3944"/>
    </location>
</feature>
<dbReference type="GO" id="GO:0043041">
    <property type="term" value="P:amino acid activation for nonribosomal peptide biosynthetic process"/>
    <property type="evidence" value="ECO:0007669"/>
    <property type="project" value="TreeGrafter"/>
</dbReference>
<dbReference type="InterPro" id="IPR029058">
    <property type="entry name" value="AB_hydrolase_fold"/>
</dbReference>
<dbReference type="InterPro" id="IPR025110">
    <property type="entry name" value="AMP-bd_C"/>
</dbReference>
<dbReference type="Gene3D" id="3.40.50.980">
    <property type="match status" value="8"/>
</dbReference>
<dbReference type="Gene3D" id="3.30.559.10">
    <property type="entry name" value="Chloramphenicol acetyltransferase-like domain"/>
    <property type="match status" value="3"/>
</dbReference>
<dbReference type="FunFam" id="3.30.300.30:FF:000010">
    <property type="entry name" value="Enterobactin synthetase component F"/>
    <property type="match status" value="4"/>
</dbReference>